<feature type="chain" id="PRO_5039640453" description="SGNH hydrolase-type esterase domain-containing protein" evidence="2">
    <location>
        <begin position="25"/>
        <end position="285"/>
    </location>
</feature>
<evidence type="ECO:0000259" key="3">
    <source>
        <dbReference type="Pfam" id="PF13472"/>
    </source>
</evidence>
<dbReference type="OrthoDB" id="4529562at2"/>
<keyword evidence="5" id="KW-1185">Reference proteome</keyword>
<dbReference type="PROSITE" id="PS51318">
    <property type="entry name" value="TAT"/>
    <property type="match status" value="1"/>
</dbReference>
<feature type="domain" description="SGNH hydrolase-type esterase" evidence="3">
    <location>
        <begin position="40"/>
        <end position="276"/>
    </location>
</feature>
<dbReference type="eggNOG" id="COG2755">
    <property type="taxonomic scope" value="Bacteria"/>
</dbReference>
<dbReference type="KEGG" id="cmd:B841_01690"/>
<reference evidence="4 5" key="1">
    <citation type="submission" date="2012-11" db="EMBL/GenBank/DDBJ databases">
        <title>The complete genome sequence of Corynebacterium maris Coryn-1 (=DSM 45190).</title>
        <authorList>
            <person name="Schaffert L."/>
            <person name="Albersmeier A."/>
            <person name="Kalinowski J."/>
            <person name="Ruckert C."/>
        </authorList>
    </citation>
    <scope>NUCLEOTIDE SEQUENCE [LARGE SCALE GENOMIC DNA]</scope>
    <source>
        <strain evidence="5">Coryn-1</strain>
    </source>
</reference>
<dbReference type="RefSeq" id="WP_020933756.1">
    <property type="nucleotide sequence ID" value="NC_021915.1"/>
</dbReference>
<evidence type="ECO:0000256" key="1">
    <source>
        <dbReference type="SAM" id="MobiDB-lite"/>
    </source>
</evidence>
<dbReference type="Pfam" id="PF13472">
    <property type="entry name" value="Lipase_GDSL_2"/>
    <property type="match status" value="1"/>
</dbReference>
<dbReference type="PATRIC" id="fig|1224163.3.peg.341"/>
<dbReference type="InterPro" id="IPR013830">
    <property type="entry name" value="SGNH_hydro"/>
</dbReference>
<keyword evidence="2" id="KW-0732">Signal</keyword>
<dbReference type="EMBL" id="CP003924">
    <property type="protein sequence ID" value="AGS33821.1"/>
    <property type="molecule type" value="Genomic_DNA"/>
</dbReference>
<name>S5TFU8_9CORY</name>
<dbReference type="Proteomes" id="UP000015388">
    <property type="component" value="Chromosome"/>
</dbReference>
<dbReference type="HOGENOM" id="CLU_038449_2_1_11"/>
<dbReference type="InterPro" id="IPR036514">
    <property type="entry name" value="SGNH_hydro_sf"/>
</dbReference>
<feature type="compositionally biased region" description="Polar residues" evidence="1">
    <location>
        <begin position="64"/>
        <end position="74"/>
    </location>
</feature>
<dbReference type="InterPro" id="IPR006311">
    <property type="entry name" value="TAT_signal"/>
</dbReference>
<sequence>MIQAVSRRLLVLVAAVVTAAAALALPTGVAEAQERNLVVFGDSVIANPTVPEYLAGGLSSNIANGQSSRGSSGNPAEGCPQGHNWGRGAAERLGMPAWDYSCSGAVSMSPGPQFSTQVDTAIRTGGLTDATQRVVISTGFNDTYNNVQMSNGQIIQSFVGAMAPQVERIKQAAPNARIQIVGYPSITAGDHICLFRVGPNVSDRTYVPQVNQWQWQAQDMQIALANATNVEFLDLKPSTSDNHMCAPDDKRMWAGLVDFYGGPGNLPFHVNDRGHAHVAHVIAHS</sequence>
<dbReference type="STRING" id="1224163.B841_01690"/>
<evidence type="ECO:0000256" key="2">
    <source>
        <dbReference type="SAM" id="SignalP"/>
    </source>
</evidence>
<organism evidence="4 5">
    <name type="scientific">Corynebacterium maris DSM 45190</name>
    <dbReference type="NCBI Taxonomy" id="1224163"/>
    <lineage>
        <taxon>Bacteria</taxon>
        <taxon>Bacillati</taxon>
        <taxon>Actinomycetota</taxon>
        <taxon>Actinomycetes</taxon>
        <taxon>Mycobacteriales</taxon>
        <taxon>Corynebacteriaceae</taxon>
        <taxon>Corynebacterium</taxon>
    </lineage>
</organism>
<evidence type="ECO:0000313" key="5">
    <source>
        <dbReference type="Proteomes" id="UP000015388"/>
    </source>
</evidence>
<evidence type="ECO:0000313" key="4">
    <source>
        <dbReference type="EMBL" id="AGS33821.1"/>
    </source>
</evidence>
<accession>S5TFU8</accession>
<gene>
    <name evidence="4" type="ORF">B841_01690</name>
</gene>
<feature type="signal peptide" evidence="2">
    <location>
        <begin position="1"/>
        <end position="24"/>
    </location>
</feature>
<protein>
    <recommendedName>
        <fullName evidence="3">SGNH hydrolase-type esterase domain-containing protein</fullName>
    </recommendedName>
</protein>
<feature type="region of interest" description="Disordered" evidence="1">
    <location>
        <begin position="64"/>
        <end position="85"/>
    </location>
</feature>
<proteinExistence type="predicted"/>
<dbReference type="SUPFAM" id="SSF52266">
    <property type="entry name" value="SGNH hydrolase"/>
    <property type="match status" value="1"/>
</dbReference>
<dbReference type="Gene3D" id="3.40.50.1110">
    <property type="entry name" value="SGNH hydrolase"/>
    <property type="match status" value="1"/>
</dbReference>
<dbReference type="AlphaFoldDB" id="S5TFU8"/>